<dbReference type="PROSITE" id="PS51217">
    <property type="entry name" value="UVRD_HELICASE_CTER"/>
    <property type="match status" value="1"/>
</dbReference>
<sequence>MTEQDKLPPYLACLNPEQLKAVLHEGSPLLILAGAGTGKTRVITTKIAYLVKERGISPESILAVTFTNKAAREMRERAALLEASCERAVIRTFHSFGSWFLRRNAQALGLDSNFVIYDDEDSASLVQAILPNLGKPECRRYASLIARAKDYGLEPDSPSLASLIRDDDLRRVYSLYEERLRGTGNVDFGDLIRLPAKILEKDEAIARRTRQRFRVILVDEYQDSNVAQFLLLQRLFSPATYLCVVGDDDQSIYRFRGAEIRNILGFASIFPGTETIKLERNYRSYQSILDIAGDVVSRNSGRLGKTLRATRPGGAKPQLALLDDQDQEVGFCSRIIGDMRAKGASLSDIAILYRTNAQSLAFEKEFPRRGIPYRLVGALRFYDREEVKDLLAYLSLLLNPRDEISFRRVVNKPARGLGEGSVESILDKALREGISPIEACRQSKEALRGRGKAGMDQFLGLLDRTNGLLGKALSQDEPYSLSDGGKRSGKTEGGDAGSASLAVLLESIVKDSGLVAYHRDQDEIAGTQKLANMDELINASSLYPLAREGLAEFLETIELDRSFQAGGEKDGSDAVTLITMHNTKGLEFPCVIVTGLEQGLFPRDDEEGEDLEEQRRLFYVSLTRAKDRLYLSACRWRRIRGRIIETSPSRFLTEMDPGFYEFWKLGASVSRPHAGSFPRRNFPGTRPVPGSAAASMIPKAGSYGARPSVLPSSAATTRPTASIRSTSATRPTPPVSPRQEAGPESVSEWRRGMSVYHDEYGRGSVIKASMTESSGPLVIVQFETGKIAQFFPKYTRKLERIKD</sequence>
<keyword evidence="6" id="KW-0238">DNA-binding</keyword>
<comment type="catalytic activity">
    <reaction evidence="10">
        <text>ATP + H2O = ADP + phosphate + H(+)</text>
        <dbReference type="Rhea" id="RHEA:13065"/>
        <dbReference type="ChEBI" id="CHEBI:15377"/>
        <dbReference type="ChEBI" id="CHEBI:15378"/>
        <dbReference type="ChEBI" id="CHEBI:30616"/>
        <dbReference type="ChEBI" id="CHEBI:43474"/>
        <dbReference type="ChEBI" id="CHEBI:456216"/>
        <dbReference type="EC" id="5.6.2.4"/>
    </reaction>
</comment>
<accession>A0A644THW2</accession>
<keyword evidence="4 14" id="KW-0347">Helicase</keyword>
<evidence type="ECO:0000256" key="2">
    <source>
        <dbReference type="ARBA" id="ARBA00022741"/>
    </source>
</evidence>
<comment type="catalytic activity">
    <reaction evidence="8">
        <text>Couples ATP hydrolysis with the unwinding of duplex DNA by translocating in the 3'-5' direction.</text>
        <dbReference type="EC" id="5.6.2.4"/>
    </reaction>
</comment>
<dbReference type="Pfam" id="PF00580">
    <property type="entry name" value="UvrD-helicase"/>
    <property type="match status" value="1"/>
</dbReference>
<dbReference type="InterPro" id="IPR014017">
    <property type="entry name" value="DNA_helicase_UvrD-like_C"/>
</dbReference>
<name>A0A644THW2_9ZZZZ</name>
<evidence type="ECO:0000256" key="1">
    <source>
        <dbReference type="ARBA" id="ARBA00009922"/>
    </source>
</evidence>
<evidence type="ECO:0000256" key="9">
    <source>
        <dbReference type="ARBA" id="ARBA00034808"/>
    </source>
</evidence>
<dbReference type="Gene3D" id="3.40.50.300">
    <property type="entry name" value="P-loop containing nucleotide triphosphate hydrolases"/>
    <property type="match status" value="2"/>
</dbReference>
<reference evidence="14" key="1">
    <citation type="submission" date="2019-08" db="EMBL/GenBank/DDBJ databases">
        <authorList>
            <person name="Kucharzyk K."/>
            <person name="Murdoch R.W."/>
            <person name="Higgins S."/>
            <person name="Loffler F."/>
        </authorList>
    </citation>
    <scope>NUCLEOTIDE SEQUENCE</scope>
</reference>
<dbReference type="InterPro" id="IPR027417">
    <property type="entry name" value="P-loop_NTPase"/>
</dbReference>
<keyword evidence="3 14" id="KW-0378">Hydrolase</keyword>
<protein>
    <recommendedName>
        <fullName evidence="9">DNA 3'-5' helicase</fullName>
        <ecNumber evidence="9">5.6.2.4</ecNumber>
    </recommendedName>
</protein>
<evidence type="ECO:0000256" key="7">
    <source>
        <dbReference type="ARBA" id="ARBA00023235"/>
    </source>
</evidence>
<keyword evidence="7" id="KW-0413">Isomerase</keyword>
<comment type="caution">
    <text evidence="14">The sequence shown here is derived from an EMBL/GenBank/DDBJ whole genome shotgun (WGS) entry which is preliminary data.</text>
</comment>
<dbReference type="CDD" id="cd17932">
    <property type="entry name" value="DEXQc_UvrD"/>
    <property type="match status" value="1"/>
</dbReference>
<evidence type="ECO:0000256" key="4">
    <source>
        <dbReference type="ARBA" id="ARBA00022806"/>
    </source>
</evidence>
<feature type="domain" description="UvrD-like helicase ATP-binding" evidence="12">
    <location>
        <begin position="12"/>
        <end position="285"/>
    </location>
</feature>
<evidence type="ECO:0000259" key="12">
    <source>
        <dbReference type="PROSITE" id="PS51198"/>
    </source>
</evidence>
<evidence type="ECO:0000313" key="14">
    <source>
        <dbReference type="EMBL" id="MPL65842.1"/>
    </source>
</evidence>
<dbReference type="PROSITE" id="PS51198">
    <property type="entry name" value="UVRD_HELICASE_ATP_BIND"/>
    <property type="match status" value="1"/>
</dbReference>
<dbReference type="Gene3D" id="1.10.486.10">
    <property type="entry name" value="PCRA, domain 4"/>
    <property type="match status" value="1"/>
</dbReference>
<organism evidence="14">
    <name type="scientific">bioreactor metagenome</name>
    <dbReference type="NCBI Taxonomy" id="1076179"/>
    <lineage>
        <taxon>unclassified sequences</taxon>
        <taxon>metagenomes</taxon>
        <taxon>ecological metagenomes</taxon>
    </lineage>
</organism>
<dbReference type="Pfam" id="PF13361">
    <property type="entry name" value="UvrD_C"/>
    <property type="match status" value="2"/>
</dbReference>
<dbReference type="GO" id="GO:0000725">
    <property type="term" value="P:recombinational repair"/>
    <property type="evidence" value="ECO:0007669"/>
    <property type="project" value="TreeGrafter"/>
</dbReference>
<keyword evidence="2" id="KW-0547">Nucleotide-binding</keyword>
<dbReference type="EC" id="5.6.2.4" evidence="9"/>
<dbReference type="AlphaFoldDB" id="A0A644THW2"/>
<dbReference type="PANTHER" id="PTHR11070:SF2">
    <property type="entry name" value="ATP-DEPENDENT DNA HELICASE SRS2"/>
    <property type="match status" value="1"/>
</dbReference>
<dbReference type="InterPro" id="IPR013986">
    <property type="entry name" value="DExx_box_DNA_helicase_dom_sf"/>
</dbReference>
<feature type="region of interest" description="Disordered" evidence="11">
    <location>
        <begin position="705"/>
        <end position="750"/>
    </location>
</feature>
<evidence type="ECO:0000256" key="10">
    <source>
        <dbReference type="ARBA" id="ARBA00048988"/>
    </source>
</evidence>
<dbReference type="SUPFAM" id="SSF52540">
    <property type="entry name" value="P-loop containing nucleoside triphosphate hydrolases"/>
    <property type="match status" value="1"/>
</dbReference>
<dbReference type="GO" id="GO:0005524">
    <property type="term" value="F:ATP binding"/>
    <property type="evidence" value="ECO:0007669"/>
    <property type="project" value="UniProtKB-KW"/>
</dbReference>
<evidence type="ECO:0000256" key="3">
    <source>
        <dbReference type="ARBA" id="ARBA00022801"/>
    </source>
</evidence>
<dbReference type="EMBL" id="VSSQ01000030">
    <property type="protein sequence ID" value="MPL65842.1"/>
    <property type="molecule type" value="Genomic_DNA"/>
</dbReference>
<dbReference type="GO" id="GO:0005829">
    <property type="term" value="C:cytosol"/>
    <property type="evidence" value="ECO:0007669"/>
    <property type="project" value="TreeGrafter"/>
</dbReference>
<dbReference type="GO" id="GO:0043138">
    <property type="term" value="F:3'-5' DNA helicase activity"/>
    <property type="evidence" value="ECO:0007669"/>
    <property type="project" value="UniProtKB-EC"/>
</dbReference>
<dbReference type="InterPro" id="IPR000212">
    <property type="entry name" value="DNA_helicase_UvrD/REP"/>
</dbReference>
<evidence type="ECO:0000256" key="8">
    <source>
        <dbReference type="ARBA" id="ARBA00034617"/>
    </source>
</evidence>
<evidence type="ECO:0000256" key="5">
    <source>
        <dbReference type="ARBA" id="ARBA00022840"/>
    </source>
</evidence>
<dbReference type="GO" id="GO:0003677">
    <property type="term" value="F:DNA binding"/>
    <property type="evidence" value="ECO:0007669"/>
    <property type="project" value="UniProtKB-KW"/>
</dbReference>
<comment type="similarity">
    <text evidence="1">Belongs to the helicase family. UvrD subfamily.</text>
</comment>
<evidence type="ECO:0000256" key="6">
    <source>
        <dbReference type="ARBA" id="ARBA00023125"/>
    </source>
</evidence>
<dbReference type="GO" id="GO:0033202">
    <property type="term" value="C:DNA helicase complex"/>
    <property type="evidence" value="ECO:0007669"/>
    <property type="project" value="TreeGrafter"/>
</dbReference>
<keyword evidence="5" id="KW-0067">ATP-binding</keyword>
<feature type="compositionally biased region" description="Polar residues" evidence="11">
    <location>
        <begin position="710"/>
        <end position="730"/>
    </location>
</feature>
<feature type="domain" description="UvrD-like helicase C-terminal" evidence="13">
    <location>
        <begin position="286"/>
        <end position="585"/>
    </location>
</feature>
<proteinExistence type="inferred from homology"/>
<dbReference type="InterPro" id="IPR014016">
    <property type="entry name" value="UvrD-like_ATP-bd"/>
</dbReference>
<dbReference type="Gene3D" id="1.10.10.160">
    <property type="match status" value="1"/>
</dbReference>
<dbReference type="GO" id="GO:0016887">
    <property type="term" value="F:ATP hydrolysis activity"/>
    <property type="evidence" value="ECO:0007669"/>
    <property type="project" value="RHEA"/>
</dbReference>
<gene>
    <name evidence="14" type="primary">pcrA_4</name>
    <name evidence="14" type="ORF">SDC9_11507</name>
</gene>
<dbReference type="PANTHER" id="PTHR11070">
    <property type="entry name" value="UVRD / RECB / PCRA DNA HELICASE FAMILY MEMBER"/>
    <property type="match status" value="1"/>
</dbReference>
<evidence type="ECO:0000256" key="11">
    <source>
        <dbReference type="SAM" id="MobiDB-lite"/>
    </source>
</evidence>
<evidence type="ECO:0000259" key="13">
    <source>
        <dbReference type="PROSITE" id="PS51217"/>
    </source>
</evidence>